<gene>
    <name evidence="3" type="primary">LOC117644328</name>
</gene>
<sequence>MGKAESKLSPPGTVSFPTPEEIKLAKWKEEAQKKQQLYLLSQPFHFRDVLQSICVLLKHQCKHCSKHDDGMYPNNAEMNALKQLVGTLLFGKPKDPALPENSFTVTGFNKDQMKEINIVFTELVKGISDNCIEIAIIWISLFQGGKNKEPVDTPVFRVPGLNKQDTQYNFVDLLGRRYNDWKDFVSNNKLPPSQCYCPLDGIYTSDEKGEVKIFLDSTPAAKVPAKILRVTDFLGAGIGMGAGVGLLFCPPAFIACAVASGVVSAYGVVRSSVTLADRGNHNQSIKDKEAFKQWVSLVGSILGLGTSGALVVCKVLAAEGKLVSEVVPAVMDGLKCVNNIVSGIGAVDHVLELQRRGMPLDPLQSFQLAAHLMLLMACAGSESMVRIVIEYARVRVMPILVDKIKAVFKYIGGFVDLKGLLKVLDHICQKFSYGREVMRAIRIIIDCYNCKSLEDAKKIVPVFTDLLNHLYFAKIENSPPEAVPTEKEIMSEIVTNDTFIPGLLQPLETQDKNFHFPSDHCHWDNDGKLSAEEYTLIGQNFFGIPKGTQSHVWMDRDSVGTAHVHFEQYGLVTIKSYVDQQLITLKNVKKTSQCVSE</sequence>
<dbReference type="Proteomes" id="UP000515158">
    <property type="component" value="Unplaced"/>
</dbReference>
<dbReference type="PANTHER" id="PTHR21115:SF0">
    <property type="entry name" value="GH06117P-RELATED"/>
    <property type="match status" value="1"/>
</dbReference>
<accession>A0A6P8YQI8</accession>
<proteinExistence type="predicted"/>
<keyword evidence="2" id="KW-1185">Reference proteome</keyword>
<dbReference type="PANTHER" id="PTHR21115">
    <property type="entry name" value="GH06117P-RELATED"/>
    <property type="match status" value="1"/>
</dbReference>
<organism evidence="3">
    <name type="scientific">Thrips palmi</name>
    <name type="common">Melon thrips</name>
    <dbReference type="NCBI Taxonomy" id="161013"/>
    <lineage>
        <taxon>Eukaryota</taxon>
        <taxon>Metazoa</taxon>
        <taxon>Ecdysozoa</taxon>
        <taxon>Arthropoda</taxon>
        <taxon>Hexapoda</taxon>
        <taxon>Insecta</taxon>
        <taxon>Pterygota</taxon>
        <taxon>Neoptera</taxon>
        <taxon>Paraneoptera</taxon>
        <taxon>Thysanoptera</taxon>
        <taxon>Terebrantia</taxon>
        <taxon>Thripoidea</taxon>
        <taxon>Thripidae</taxon>
        <taxon>Thrips</taxon>
    </lineage>
</organism>
<feature type="domain" description="DUF4781" evidence="1">
    <location>
        <begin position="162"/>
        <end position="381"/>
    </location>
</feature>
<evidence type="ECO:0000313" key="3">
    <source>
        <dbReference type="RefSeq" id="XP_034239570.1"/>
    </source>
</evidence>
<dbReference type="InterPro" id="IPR031962">
    <property type="entry name" value="DUF4781"/>
</dbReference>
<dbReference type="GeneID" id="117644328"/>
<dbReference type="InParanoid" id="A0A6P8YQI8"/>
<evidence type="ECO:0000313" key="2">
    <source>
        <dbReference type="Proteomes" id="UP000515158"/>
    </source>
</evidence>
<dbReference type="KEGG" id="tpal:117644328"/>
<evidence type="ECO:0000259" key="1">
    <source>
        <dbReference type="Pfam" id="PF16013"/>
    </source>
</evidence>
<dbReference type="AlphaFoldDB" id="A0A6P8YQI8"/>
<dbReference type="Pfam" id="PF16013">
    <property type="entry name" value="DUF4781"/>
    <property type="match status" value="1"/>
</dbReference>
<dbReference type="OrthoDB" id="6512497at2759"/>
<name>A0A6P8YQI8_THRPL</name>
<dbReference type="RefSeq" id="XP_034239570.1">
    <property type="nucleotide sequence ID" value="XM_034383679.1"/>
</dbReference>
<reference evidence="3" key="1">
    <citation type="submission" date="2025-08" db="UniProtKB">
        <authorList>
            <consortium name="RefSeq"/>
        </authorList>
    </citation>
    <scope>IDENTIFICATION</scope>
    <source>
        <tissue evidence="3">Total insect</tissue>
    </source>
</reference>
<protein>
    <submittedName>
        <fullName evidence="3">Uncharacterized protein LOC117644328</fullName>
    </submittedName>
</protein>